<dbReference type="Gene3D" id="1.25.40.10">
    <property type="entry name" value="Tetratricopeptide repeat domain"/>
    <property type="match status" value="1"/>
</dbReference>
<dbReference type="Pfam" id="PF12895">
    <property type="entry name" value="ANAPC3"/>
    <property type="match status" value="1"/>
</dbReference>
<organism evidence="1">
    <name type="scientific">hydrothermal vent metagenome</name>
    <dbReference type="NCBI Taxonomy" id="652676"/>
    <lineage>
        <taxon>unclassified sequences</taxon>
        <taxon>metagenomes</taxon>
        <taxon>ecological metagenomes</taxon>
    </lineage>
</organism>
<protein>
    <submittedName>
        <fullName evidence="1">Transformation system protein</fullName>
    </submittedName>
</protein>
<accession>A0A1W1BI16</accession>
<dbReference type="AlphaFoldDB" id="A0A1W1BI16"/>
<proteinExistence type="predicted"/>
<dbReference type="SUPFAM" id="SSF48452">
    <property type="entry name" value="TPR-like"/>
    <property type="match status" value="1"/>
</dbReference>
<evidence type="ECO:0000313" key="1">
    <source>
        <dbReference type="EMBL" id="SFV53146.1"/>
    </source>
</evidence>
<dbReference type="InterPro" id="IPR011990">
    <property type="entry name" value="TPR-like_helical_dom_sf"/>
</dbReference>
<name>A0A1W1BI16_9ZZZZ</name>
<reference evidence="1" key="1">
    <citation type="submission" date="2016-10" db="EMBL/GenBank/DDBJ databases">
        <authorList>
            <person name="de Groot N.N."/>
        </authorList>
    </citation>
    <scope>NUCLEOTIDE SEQUENCE</scope>
</reference>
<dbReference type="EMBL" id="FPHC01000028">
    <property type="protein sequence ID" value="SFV53146.1"/>
    <property type="molecule type" value="Genomic_DNA"/>
</dbReference>
<sequence>MPKLAFAKDNKEVVVAEDNCSSSKNSNSEFKISVDDPEMLEAVEKEHKRKYLKIEVTDKYPEASKDEEKSETKAIKSEINSKKKSFIASKSYEDSLALAKAYYAKGQYLEAEKWALVTNNINSKLEEGWLIFAKAKVKMGDKDEAIEVLNVYVKKTDSPSAKKLLLDIENGKI</sequence>
<gene>
    <name evidence="1" type="ORF">MNB_SV-6-29</name>
</gene>